<keyword evidence="1" id="KW-0479">Metal-binding</keyword>
<sequence>CSFHVLYIIAPSTCIRKTSSKQIAPPRQPPKETKADHLSSLPPKQLQSQIHRQDRIFCDFSRTLVDCHRRRMFARFVRSRHVDSTLERLHVKDASHSLDGHASERTMNASNARMLAVVMLSWGSNRTSCKACRYRRCVSVGMSPLSEFTIWSSFKVL</sequence>
<keyword evidence="2" id="KW-0863">Zinc-finger</keyword>
<evidence type="ECO:0000256" key="1">
    <source>
        <dbReference type="ARBA" id="ARBA00022723"/>
    </source>
</evidence>
<accession>A0A7I4Z665</accession>
<evidence type="ECO:0000256" key="5">
    <source>
        <dbReference type="ARBA" id="ARBA00023125"/>
    </source>
</evidence>
<dbReference type="GO" id="GO:0003700">
    <property type="term" value="F:DNA-binding transcription factor activity"/>
    <property type="evidence" value="ECO:0007669"/>
    <property type="project" value="InterPro"/>
</dbReference>
<proteinExistence type="predicted"/>
<dbReference type="AlphaFoldDB" id="A0A7I4Z665"/>
<dbReference type="GO" id="GO:0043565">
    <property type="term" value="F:sequence-specific DNA binding"/>
    <property type="evidence" value="ECO:0007669"/>
    <property type="project" value="InterPro"/>
</dbReference>
<evidence type="ECO:0000313" key="9">
    <source>
        <dbReference type="Proteomes" id="UP000025227"/>
    </source>
</evidence>
<name>A0A7I4Z665_HAECO</name>
<keyword evidence="5" id="KW-0238">DNA-binding</keyword>
<dbReference type="Pfam" id="PF00105">
    <property type="entry name" value="zf-C4"/>
    <property type="match status" value="1"/>
</dbReference>
<evidence type="ECO:0000313" key="10">
    <source>
        <dbReference type="WBParaSite" id="HCON_00192275-00001"/>
    </source>
</evidence>
<keyword evidence="3" id="KW-0862">Zinc</keyword>
<dbReference type="InterPro" id="IPR001628">
    <property type="entry name" value="Znf_hrmn_rcpt"/>
</dbReference>
<evidence type="ECO:0000256" key="2">
    <source>
        <dbReference type="ARBA" id="ARBA00022771"/>
    </source>
</evidence>
<reference evidence="10" key="1">
    <citation type="submission" date="2020-12" db="UniProtKB">
        <authorList>
            <consortium name="WormBaseParasite"/>
        </authorList>
    </citation>
    <scope>IDENTIFICATION</scope>
    <source>
        <strain evidence="10">MHco3</strain>
    </source>
</reference>
<keyword evidence="6" id="KW-0804">Transcription</keyword>
<protein>
    <submittedName>
        <fullName evidence="10">Nuclear receptor domain-containing protein</fullName>
    </submittedName>
</protein>
<evidence type="ECO:0000256" key="4">
    <source>
        <dbReference type="ARBA" id="ARBA00023015"/>
    </source>
</evidence>
<dbReference type="GO" id="GO:0008270">
    <property type="term" value="F:zinc ion binding"/>
    <property type="evidence" value="ECO:0007669"/>
    <property type="project" value="UniProtKB-KW"/>
</dbReference>
<feature type="domain" description="Nuclear receptor" evidence="8">
    <location>
        <begin position="124"/>
        <end position="143"/>
    </location>
</feature>
<evidence type="ECO:0000256" key="3">
    <source>
        <dbReference type="ARBA" id="ARBA00022833"/>
    </source>
</evidence>
<dbReference type="OrthoDB" id="10018779at2759"/>
<keyword evidence="4" id="KW-0805">Transcription regulation</keyword>
<evidence type="ECO:0000256" key="7">
    <source>
        <dbReference type="SAM" id="MobiDB-lite"/>
    </source>
</evidence>
<evidence type="ECO:0000256" key="6">
    <source>
        <dbReference type="ARBA" id="ARBA00023163"/>
    </source>
</evidence>
<keyword evidence="9" id="KW-1185">Reference proteome</keyword>
<feature type="region of interest" description="Disordered" evidence="7">
    <location>
        <begin position="19"/>
        <end position="45"/>
    </location>
</feature>
<dbReference type="Proteomes" id="UP000025227">
    <property type="component" value="Unplaced"/>
</dbReference>
<organism evidence="9 10">
    <name type="scientific">Haemonchus contortus</name>
    <name type="common">Barber pole worm</name>
    <dbReference type="NCBI Taxonomy" id="6289"/>
    <lineage>
        <taxon>Eukaryota</taxon>
        <taxon>Metazoa</taxon>
        <taxon>Ecdysozoa</taxon>
        <taxon>Nematoda</taxon>
        <taxon>Chromadorea</taxon>
        <taxon>Rhabditida</taxon>
        <taxon>Rhabditina</taxon>
        <taxon>Rhabditomorpha</taxon>
        <taxon>Strongyloidea</taxon>
        <taxon>Trichostrongylidae</taxon>
        <taxon>Haemonchus</taxon>
    </lineage>
</organism>
<dbReference type="WBParaSite" id="HCON_00192275-00001">
    <property type="protein sequence ID" value="HCON_00192275-00001"/>
    <property type="gene ID" value="HCON_00192275"/>
</dbReference>
<dbReference type="SUPFAM" id="SSF57716">
    <property type="entry name" value="Glucocorticoid receptor-like (DNA-binding domain)"/>
    <property type="match status" value="1"/>
</dbReference>
<evidence type="ECO:0000259" key="8">
    <source>
        <dbReference type="Pfam" id="PF00105"/>
    </source>
</evidence>